<dbReference type="PANTHER" id="PTHR37314">
    <property type="entry name" value="SLR0142 PROTEIN"/>
    <property type="match status" value="1"/>
</dbReference>
<evidence type="ECO:0000313" key="3">
    <source>
        <dbReference type="Proteomes" id="UP000072867"/>
    </source>
</evidence>
<feature type="transmembrane region" description="Helical" evidence="1">
    <location>
        <begin position="161"/>
        <end position="182"/>
    </location>
</feature>
<protein>
    <submittedName>
        <fullName evidence="2">Membrane protein</fullName>
    </submittedName>
</protein>
<feature type="transmembrane region" description="Helical" evidence="1">
    <location>
        <begin position="62"/>
        <end position="84"/>
    </location>
</feature>
<reference evidence="2 3" key="1">
    <citation type="journal article" date="2016" name="Front. Microbiol.">
        <title>Genomic Resource of Rice Seed Associated Bacteria.</title>
        <authorList>
            <person name="Midha S."/>
            <person name="Bansal K."/>
            <person name="Sharma S."/>
            <person name="Kumar N."/>
            <person name="Patil P.P."/>
            <person name="Chaudhry V."/>
            <person name="Patil P.B."/>
        </authorList>
    </citation>
    <scope>NUCLEOTIDE SEQUENCE [LARGE SCALE GENOMIC DNA]</scope>
    <source>
        <strain evidence="2 3">NS319</strain>
    </source>
</reference>
<dbReference type="PANTHER" id="PTHR37314:SF4">
    <property type="entry name" value="UPF0700 TRANSMEMBRANE PROTEIN YOAK"/>
    <property type="match status" value="1"/>
</dbReference>
<dbReference type="InterPro" id="IPR010699">
    <property type="entry name" value="DUF1275"/>
</dbReference>
<organism evidence="2 3">
    <name type="scientific">Sphingomonas sanguinis</name>
    <dbReference type="NCBI Taxonomy" id="33051"/>
    <lineage>
        <taxon>Bacteria</taxon>
        <taxon>Pseudomonadati</taxon>
        <taxon>Pseudomonadota</taxon>
        <taxon>Alphaproteobacteria</taxon>
        <taxon>Sphingomonadales</taxon>
        <taxon>Sphingomonadaceae</taxon>
        <taxon>Sphingomonas</taxon>
    </lineage>
</organism>
<proteinExistence type="predicted"/>
<sequence>MIRSDRRSWPLAAGLALLAGYVDAIGFQKLGGYFVSFMSGNGTMLAVRLASPFGDMPGGAGILATLLILFVGGVVVGTLIRLIWPVAGQALVLLFVALLLGCVALWGGATAPAMVVAMGAANATFERGGEVSIGVTYMTGTLVKIGQHLAQMIAGRRRWDWVPYLLLWTSFFIGAGLGAWAFPVWGTAALFGASAAALVAAGVAWRFRPAI</sequence>
<evidence type="ECO:0000256" key="1">
    <source>
        <dbReference type="SAM" id="Phobius"/>
    </source>
</evidence>
<dbReference type="EMBL" id="LDTD01000028">
    <property type="protein sequence ID" value="KTT72221.1"/>
    <property type="molecule type" value="Genomic_DNA"/>
</dbReference>
<dbReference type="Pfam" id="PF06912">
    <property type="entry name" value="DUF1275"/>
    <property type="match status" value="1"/>
</dbReference>
<feature type="transmembrane region" description="Helical" evidence="1">
    <location>
        <begin position="188"/>
        <end position="207"/>
    </location>
</feature>
<accession>A0A147I2P9</accession>
<name>A0A147I2P9_9SPHN</name>
<keyword evidence="1" id="KW-0812">Transmembrane</keyword>
<dbReference type="RefSeq" id="WP_058732668.1">
    <property type="nucleotide sequence ID" value="NZ_LDTD01000028.1"/>
</dbReference>
<dbReference type="PATRIC" id="fig|33051.3.peg.1958"/>
<feature type="transmembrane region" description="Helical" evidence="1">
    <location>
        <begin position="90"/>
        <end position="109"/>
    </location>
</feature>
<gene>
    <name evidence="2" type="ORF">NS319_04905</name>
</gene>
<keyword evidence="1" id="KW-1133">Transmembrane helix</keyword>
<keyword evidence="1" id="KW-0472">Membrane</keyword>
<comment type="caution">
    <text evidence="2">The sequence shown here is derived from an EMBL/GenBank/DDBJ whole genome shotgun (WGS) entry which is preliminary data.</text>
</comment>
<dbReference type="STRING" id="33051.SB4_16400"/>
<dbReference type="Proteomes" id="UP000072867">
    <property type="component" value="Unassembled WGS sequence"/>
</dbReference>
<dbReference type="AlphaFoldDB" id="A0A147I2P9"/>
<evidence type="ECO:0000313" key="2">
    <source>
        <dbReference type="EMBL" id="KTT72221.1"/>
    </source>
</evidence>